<organism evidence="3 4">
    <name type="scientific">Arachis hypogaea</name>
    <name type="common">Peanut</name>
    <dbReference type="NCBI Taxonomy" id="3818"/>
    <lineage>
        <taxon>Eukaryota</taxon>
        <taxon>Viridiplantae</taxon>
        <taxon>Streptophyta</taxon>
        <taxon>Embryophyta</taxon>
        <taxon>Tracheophyta</taxon>
        <taxon>Spermatophyta</taxon>
        <taxon>Magnoliopsida</taxon>
        <taxon>eudicotyledons</taxon>
        <taxon>Gunneridae</taxon>
        <taxon>Pentapetalae</taxon>
        <taxon>rosids</taxon>
        <taxon>fabids</taxon>
        <taxon>Fabales</taxon>
        <taxon>Fabaceae</taxon>
        <taxon>Papilionoideae</taxon>
        <taxon>50 kb inversion clade</taxon>
        <taxon>dalbergioids sensu lato</taxon>
        <taxon>Dalbergieae</taxon>
        <taxon>Pterocarpus clade</taxon>
        <taxon>Arachis</taxon>
    </lineage>
</organism>
<evidence type="ECO:0000259" key="2">
    <source>
        <dbReference type="PROSITE" id="PS50966"/>
    </source>
</evidence>
<evidence type="ECO:0000313" key="3">
    <source>
        <dbReference type="EMBL" id="RYQ97092.1"/>
    </source>
</evidence>
<gene>
    <name evidence="3" type="ORF">Ahy_B08g093086</name>
</gene>
<dbReference type="PROSITE" id="PS50966">
    <property type="entry name" value="ZF_SWIM"/>
    <property type="match status" value="1"/>
</dbReference>
<dbReference type="Proteomes" id="UP000289738">
    <property type="component" value="Chromosome B08"/>
</dbReference>
<sequence>MVVERRYNGPHTCLATSISSDYSKLDYHVISAYIFLMIRADAFVCIKVLQNAMDAYFGFRPTYRNKTVSQIYRDWEKAYDELPRWVFGVYRVSLRDRSCNCEYFQTLHYPCRHAVASIYNGWSQVAKITPARPPCWHDYQKKEMGLMRTGLGIT</sequence>
<accession>A0A444Y551</accession>
<protein>
    <recommendedName>
        <fullName evidence="2">SWIM-type domain-containing protein</fullName>
    </recommendedName>
</protein>
<keyword evidence="1" id="KW-0862">Zinc</keyword>
<keyword evidence="1" id="KW-0479">Metal-binding</keyword>
<feature type="domain" description="SWIM-type" evidence="2">
    <location>
        <begin position="90"/>
        <end position="122"/>
    </location>
</feature>
<dbReference type="Pfam" id="PF04434">
    <property type="entry name" value="SWIM"/>
    <property type="match status" value="1"/>
</dbReference>
<comment type="caution">
    <text evidence="3">The sequence shown here is derived from an EMBL/GenBank/DDBJ whole genome shotgun (WGS) entry which is preliminary data.</text>
</comment>
<keyword evidence="4" id="KW-1185">Reference proteome</keyword>
<reference evidence="3 4" key="1">
    <citation type="submission" date="2019-01" db="EMBL/GenBank/DDBJ databases">
        <title>Sequencing of cultivated peanut Arachis hypogaea provides insights into genome evolution and oil improvement.</title>
        <authorList>
            <person name="Chen X."/>
        </authorList>
    </citation>
    <scope>NUCLEOTIDE SEQUENCE [LARGE SCALE GENOMIC DNA]</scope>
    <source>
        <strain evidence="4">cv. Fuhuasheng</strain>
        <tissue evidence="3">Leaves</tissue>
    </source>
</reference>
<name>A0A444Y551_ARAHY</name>
<dbReference type="InterPro" id="IPR007527">
    <property type="entry name" value="Znf_SWIM"/>
</dbReference>
<evidence type="ECO:0000256" key="1">
    <source>
        <dbReference type="PROSITE-ProRule" id="PRU00325"/>
    </source>
</evidence>
<keyword evidence="1" id="KW-0863">Zinc-finger</keyword>
<dbReference type="AlphaFoldDB" id="A0A444Y551"/>
<proteinExistence type="predicted"/>
<dbReference type="GO" id="GO:0008270">
    <property type="term" value="F:zinc ion binding"/>
    <property type="evidence" value="ECO:0007669"/>
    <property type="project" value="UniProtKB-KW"/>
</dbReference>
<dbReference type="EMBL" id="SDMP01000018">
    <property type="protein sequence ID" value="RYQ97092.1"/>
    <property type="molecule type" value="Genomic_DNA"/>
</dbReference>
<evidence type="ECO:0000313" key="4">
    <source>
        <dbReference type="Proteomes" id="UP000289738"/>
    </source>
</evidence>